<gene>
    <name evidence="2" type="primary">AtMg00820_109</name>
    <name evidence="2" type="ORF">CK203_066394</name>
</gene>
<evidence type="ECO:0000313" key="3">
    <source>
        <dbReference type="Proteomes" id="UP000288805"/>
    </source>
</evidence>
<name>A0A438FNK6_VITVI</name>
<evidence type="ECO:0000259" key="1">
    <source>
        <dbReference type="Pfam" id="PF07727"/>
    </source>
</evidence>
<protein>
    <submittedName>
        <fullName evidence="2">Putative mitochondrial protein</fullName>
    </submittedName>
</protein>
<evidence type="ECO:0000313" key="2">
    <source>
        <dbReference type="EMBL" id="RVW61525.1"/>
    </source>
</evidence>
<feature type="domain" description="Reverse transcriptase Ty1/copia-type" evidence="1">
    <location>
        <begin position="37"/>
        <end position="88"/>
    </location>
</feature>
<dbReference type="Pfam" id="PF07727">
    <property type="entry name" value="RVT_2"/>
    <property type="match status" value="1"/>
</dbReference>
<dbReference type="EMBL" id="QGNW01000833">
    <property type="protein sequence ID" value="RVW61525.1"/>
    <property type="molecule type" value="Genomic_DNA"/>
</dbReference>
<organism evidence="2 3">
    <name type="scientific">Vitis vinifera</name>
    <name type="common">Grape</name>
    <dbReference type="NCBI Taxonomy" id="29760"/>
    <lineage>
        <taxon>Eukaryota</taxon>
        <taxon>Viridiplantae</taxon>
        <taxon>Streptophyta</taxon>
        <taxon>Embryophyta</taxon>
        <taxon>Tracheophyta</taxon>
        <taxon>Spermatophyta</taxon>
        <taxon>Magnoliopsida</taxon>
        <taxon>eudicotyledons</taxon>
        <taxon>Gunneridae</taxon>
        <taxon>Pentapetalae</taxon>
        <taxon>rosids</taxon>
        <taxon>Vitales</taxon>
        <taxon>Vitaceae</taxon>
        <taxon>Viteae</taxon>
        <taxon>Vitis</taxon>
    </lineage>
</organism>
<dbReference type="InterPro" id="IPR013103">
    <property type="entry name" value="RVT_2"/>
</dbReference>
<accession>A0A438FNK6</accession>
<comment type="caution">
    <text evidence="2">The sequence shown here is derived from an EMBL/GenBank/DDBJ whole genome shotgun (WGS) entry which is preliminary data.</text>
</comment>
<reference evidence="2 3" key="1">
    <citation type="journal article" date="2018" name="PLoS Genet.">
        <title>Population sequencing reveals clonal diversity and ancestral inbreeding in the grapevine cultivar Chardonnay.</title>
        <authorList>
            <person name="Roach M.J."/>
            <person name="Johnson D.L."/>
            <person name="Bohlmann J."/>
            <person name="van Vuuren H.J."/>
            <person name="Jones S.J."/>
            <person name="Pretorius I.S."/>
            <person name="Schmidt S.A."/>
            <person name="Borneman A.R."/>
        </authorList>
    </citation>
    <scope>NUCLEOTIDE SEQUENCE [LARGE SCALE GENOMIC DNA]</scope>
    <source>
        <strain evidence="3">cv. Chardonnay</strain>
        <tissue evidence="2">Leaf</tissue>
    </source>
</reference>
<proteinExistence type="predicted"/>
<sequence>MPLFFDAQVMPVPSPTPSILIARIMTPEGVAVIDASSLVPIPLNCNLVGCKWVFRVKRKPDGSVDRFKARLVAKGYNQRPNLYYKETSVLKLNQPPLEPFCLLSL</sequence>
<dbReference type="AlphaFoldDB" id="A0A438FNK6"/>
<dbReference type="Proteomes" id="UP000288805">
    <property type="component" value="Unassembled WGS sequence"/>
</dbReference>